<dbReference type="PANTHER" id="PTHR36932:SF1">
    <property type="entry name" value="CAPSULAR POLYSACCHARIDE BIOSYNTHESIS PROTEIN"/>
    <property type="match status" value="1"/>
</dbReference>
<evidence type="ECO:0000313" key="2">
    <source>
        <dbReference type="EMBL" id="NEU06589.1"/>
    </source>
</evidence>
<dbReference type="Gene3D" id="3.40.50.12780">
    <property type="entry name" value="N-terminal domain of ligase-like"/>
    <property type="match status" value="1"/>
</dbReference>
<accession>A0A6M0H7I9</accession>
<dbReference type="Proteomes" id="UP000481872">
    <property type="component" value="Unassembled WGS sequence"/>
</dbReference>
<dbReference type="RefSeq" id="WP_010296189.1">
    <property type="nucleotide sequence ID" value="NZ_CABKRL010000003.1"/>
</dbReference>
<name>A0A6M0H7I9_9CLOT</name>
<evidence type="ECO:0000313" key="3">
    <source>
        <dbReference type="Proteomes" id="UP000481872"/>
    </source>
</evidence>
<dbReference type="InterPro" id="IPR042099">
    <property type="entry name" value="ANL_N_sf"/>
</dbReference>
<reference evidence="2 3" key="1">
    <citation type="submission" date="2020-02" db="EMBL/GenBank/DDBJ databases">
        <title>Genome assembly of a novel Clostridium senegalense strain.</title>
        <authorList>
            <person name="Gupta T.B."/>
            <person name="Jauregui R."/>
            <person name="Maclean P."/>
            <person name="Nawarathana A."/>
            <person name="Brightwell G."/>
        </authorList>
    </citation>
    <scope>NUCLEOTIDE SEQUENCE [LARGE SCALE GENOMIC DNA]</scope>
    <source>
        <strain evidence="2 3">AGRFS4</strain>
    </source>
</reference>
<dbReference type="Pfam" id="PF00501">
    <property type="entry name" value="AMP-binding"/>
    <property type="match status" value="1"/>
</dbReference>
<keyword evidence="2" id="KW-0436">Ligase</keyword>
<dbReference type="InterPro" id="IPR053158">
    <property type="entry name" value="CapK_Type1_Caps_Biosynth"/>
</dbReference>
<dbReference type="SUPFAM" id="SSF56801">
    <property type="entry name" value="Acetyl-CoA synthetase-like"/>
    <property type="match status" value="1"/>
</dbReference>
<protein>
    <submittedName>
        <fullName evidence="2">Phenylacetate--CoA ligase family protein</fullName>
    </submittedName>
</protein>
<dbReference type="PANTHER" id="PTHR36932">
    <property type="entry name" value="CAPSULAR POLYSACCHARIDE BIOSYNTHESIS PROTEIN"/>
    <property type="match status" value="1"/>
</dbReference>
<dbReference type="AlphaFoldDB" id="A0A6M0H7I9"/>
<dbReference type="GO" id="GO:0016874">
    <property type="term" value="F:ligase activity"/>
    <property type="evidence" value="ECO:0007669"/>
    <property type="project" value="UniProtKB-KW"/>
</dbReference>
<sequence length="444" mass="52104">MLVDLAKHGRELYKHNSLSREEILRYSEENFRKTLKYAYKNSDFYKKLYLSKGIMYKDLDDILIKDIPIITKQQIRENFYDISVKKIDKKEIDKILASEKLLLRIKDRYIVHTSGTTGIPTNFIYDKRALRMLSANFIRLTMRGGNVKLGLSDIPLKNLYIAPVGGGYACTALALFGMEEYKCKSRVINAQKPLNQWIDLIRNYNPNYLSGYPSCLNLVAELKEQGKINITPKKIITGGEPLTRECIEIYKKVFGADIIDYYGCTESIFIGARSNNEKRMYLYDDLNYVEIDDENHLIITPLYNKAFPLIRYRLSDVVYGFNKEGDGDLPYTYIRKIMGRNEEIMWFVNERGKRDFLHPLFLDDLNVRGISKYQFVQKSLNYFELRCIYESIGNRQLKKEELEYQLHAFLKEKNLENVKYNIRFVEHLQVSQNTGKSKLVIKEI</sequence>
<comment type="caution">
    <text evidence="2">The sequence shown here is derived from an EMBL/GenBank/DDBJ whole genome shotgun (WGS) entry which is preliminary data.</text>
</comment>
<keyword evidence="3" id="KW-1185">Reference proteome</keyword>
<dbReference type="InterPro" id="IPR000873">
    <property type="entry name" value="AMP-dep_synth/lig_dom"/>
</dbReference>
<gene>
    <name evidence="2" type="ORF">G3M99_17440</name>
</gene>
<dbReference type="EMBL" id="JAAGPU010000053">
    <property type="protein sequence ID" value="NEU06589.1"/>
    <property type="molecule type" value="Genomic_DNA"/>
</dbReference>
<evidence type="ECO:0000259" key="1">
    <source>
        <dbReference type="Pfam" id="PF00501"/>
    </source>
</evidence>
<organism evidence="2 3">
    <name type="scientific">Clostridium senegalense</name>
    <dbReference type="NCBI Taxonomy" id="1465809"/>
    <lineage>
        <taxon>Bacteria</taxon>
        <taxon>Bacillati</taxon>
        <taxon>Bacillota</taxon>
        <taxon>Clostridia</taxon>
        <taxon>Eubacteriales</taxon>
        <taxon>Clostridiaceae</taxon>
        <taxon>Clostridium</taxon>
    </lineage>
</organism>
<proteinExistence type="predicted"/>
<feature type="domain" description="AMP-dependent synthetase/ligase" evidence="1">
    <location>
        <begin position="109"/>
        <end position="272"/>
    </location>
</feature>